<reference evidence="12" key="1">
    <citation type="journal article" date="2014" name="Int. J. Syst. Evol. Microbiol.">
        <title>Complete genome sequence of Corynebacterium casei LMG S-19264T (=DSM 44701T), isolated from a smear-ripened cheese.</title>
        <authorList>
            <consortium name="US DOE Joint Genome Institute (JGI-PGF)"/>
            <person name="Walter F."/>
            <person name="Albersmeier A."/>
            <person name="Kalinowski J."/>
            <person name="Ruckert C."/>
        </authorList>
    </citation>
    <scope>NUCLEOTIDE SEQUENCE</scope>
    <source>
        <strain evidence="12">NBRC 110071</strain>
    </source>
</reference>
<dbReference type="Gene3D" id="3.30.1150.10">
    <property type="match status" value="1"/>
</dbReference>
<evidence type="ECO:0000259" key="11">
    <source>
        <dbReference type="PROSITE" id="PS52015"/>
    </source>
</evidence>
<reference evidence="12" key="2">
    <citation type="submission" date="2023-01" db="EMBL/GenBank/DDBJ databases">
        <title>Draft genome sequence of Litoribrevibacter albus strain NBRC 110071.</title>
        <authorList>
            <person name="Sun Q."/>
            <person name="Mori K."/>
        </authorList>
    </citation>
    <scope>NUCLEOTIDE SEQUENCE</scope>
    <source>
        <strain evidence="12">NBRC 110071</strain>
    </source>
</reference>
<keyword evidence="13" id="KW-1185">Reference proteome</keyword>
<dbReference type="InterPro" id="IPR003538">
    <property type="entry name" value="TonB"/>
</dbReference>
<dbReference type="PROSITE" id="PS52015">
    <property type="entry name" value="TONB_CTD"/>
    <property type="match status" value="1"/>
</dbReference>
<evidence type="ECO:0000256" key="6">
    <source>
        <dbReference type="ARBA" id="ARBA00022692"/>
    </source>
</evidence>
<keyword evidence="10" id="KW-0735">Signal-anchor</keyword>
<dbReference type="SUPFAM" id="SSF74653">
    <property type="entry name" value="TolA/TonB C-terminal domain"/>
    <property type="match status" value="1"/>
</dbReference>
<dbReference type="Proteomes" id="UP001161389">
    <property type="component" value="Unassembled WGS sequence"/>
</dbReference>
<dbReference type="AlphaFoldDB" id="A0AA37SEA0"/>
<evidence type="ECO:0000256" key="4">
    <source>
        <dbReference type="ARBA" id="ARBA00022475"/>
    </source>
</evidence>
<evidence type="ECO:0000256" key="7">
    <source>
        <dbReference type="ARBA" id="ARBA00022927"/>
    </source>
</evidence>
<keyword evidence="9" id="KW-0472">Membrane</keyword>
<sequence length="218" mass="24369">MRLMLCGLTALFVVVGLFLFMAQLANPQARYQTADTASVGLDMLRMRFDSDVQLRDRSVPPPPPPVAQAQTAQAVAAQAPKIEMPTLDVPQLTLDGQFELSLATPSLPTISAPSSAPSEMVVRGDMVMQRDATYQSTPQYPRRALQRGLEGYVVLEFLVNEEGRVARDSVEVIESKPEGMFEREARKAIFRSRYEPLIQNGVAVPFKNRYRYEFSLEK</sequence>
<dbReference type="GO" id="GO:0015891">
    <property type="term" value="P:siderophore transport"/>
    <property type="evidence" value="ECO:0007669"/>
    <property type="project" value="InterPro"/>
</dbReference>
<name>A0AA37SEA0_9GAMM</name>
<evidence type="ECO:0000256" key="9">
    <source>
        <dbReference type="ARBA" id="ARBA00023136"/>
    </source>
</evidence>
<gene>
    <name evidence="12" type="ORF">GCM10007876_31960</name>
</gene>
<keyword evidence="4 10" id="KW-1003">Cell membrane</keyword>
<keyword evidence="6" id="KW-0812">Transmembrane</keyword>
<dbReference type="Pfam" id="PF03544">
    <property type="entry name" value="TonB_C"/>
    <property type="match status" value="1"/>
</dbReference>
<keyword evidence="8" id="KW-1133">Transmembrane helix</keyword>
<feature type="domain" description="TonB C-terminal" evidence="11">
    <location>
        <begin position="125"/>
        <end position="218"/>
    </location>
</feature>
<keyword evidence="3 10" id="KW-0813">Transport</keyword>
<dbReference type="NCBIfam" id="TIGR01352">
    <property type="entry name" value="tonB_Cterm"/>
    <property type="match status" value="1"/>
</dbReference>
<dbReference type="EMBL" id="BSNM01000016">
    <property type="protein sequence ID" value="GLQ32717.1"/>
    <property type="molecule type" value="Genomic_DNA"/>
</dbReference>
<protein>
    <recommendedName>
        <fullName evidence="10">Protein TonB</fullName>
    </recommendedName>
</protein>
<dbReference type="PANTHER" id="PTHR33446">
    <property type="entry name" value="PROTEIN TONB-RELATED"/>
    <property type="match status" value="1"/>
</dbReference>
<keyword evidence="7 10" id="KW-0653">Protein transport</keyword>
<organism evidence="12 13">
    <name type="scientific">Litoribrevibacter albus</name>
    <dbReference type="NCBI Taxonomy" id="1473156"/>
    <lineage>
        <taxon>Bacteria</taxon>
        <taxon>Pseudomonadati</taxon>
        <taxon>Pseudomonadota</taxon>
        <taxon>Gammaproteobacteria</taxon>
        <taxon>Oceanospirillales</taxon>
        <taxon>Oceanospirillaceae</taxon>
        <taxon>Litoribrevibacter</taxon>
    </lineage>
</organism>
<dbReference type="GO" id="GO:0015031">
    <property type="term" value="P:protein transport"/>
    <property type="evidence" value="ECO:0007669"/>
    <property type="project" value="UniProtKB-UniRule"/>
</dbReference>
<comment type="function">
    <text evidence="10">Interacts with outer membrane receptor proteins that carry out high-affinity binding and energy dependent uptake into the periplasmic space of specific substrates. It could act to transduce energy from the cytoplasmic membrane to specific energy-requiring processes in the outer membrane, resulting in the release into the periplasm of ligands bound by these outer membrane proteins.</text>
</comment>
<dbReference type="PRINTS" id="PR01374">
    <property type="entry name" value="TONBPROTEIN"/>
</dbReference>
<evidence type="ECO:0000256" key="10">
    <source>
        <dbReference type="RuleBase" id="RU362123"/>
    </source>
</evidence>
<dbReference type="GO" id="GO:0031992">
    <property type="term" value="F:energy transducer activity"/>
    <property type="evidence" value="ECO:0007669"/>
    <property type="project" value="InterPro"/>
</dbReference>
<evidence type="ECO:0000256" key="3">
    <source>
        <dbReference type="ARBA" id="ARBA00022448"/>
    </source>
</evidence>
<evidence type="ECO:0000256" key="2">
    <source>
        <dbReference type="ARBA" id="ARBA00006555"/>
    </source>
</evidence>
<evidence type="ECO:0000256" key="1">
    <source>
        <dbReference type="ARBA" id="ARBA00004383"/>
    </source>
</evidence>
<evidence type="ECO:0000313" key="13">
    <source>
        <dbReference type="Proteomes" id="UP001161389"/>
    </source>
</evidence>
<evidence type="ECO:0000313" key="12">
    <source>
        <dbReference type="EMBL" id="GLQ32717.1"/>
    </source>
</evidence>
<evidence type="ECO:0000256" key="8">
    <source>
        <dbReference type="ARBA" id="ARBA00022989"/>
    </source>
</evidence>
<dbReference type="GO" id="GO:0030288">
    <property type="term" value="C:outer membrane-bounded periplasmic space"/>
    <property type="evidence" value="ECO:0007669"/>
    <property type="project" value="InterPro"/>
</dbReference>
<comment type="similarity">
    <text evidence="2 10">Belongs to the TonB family.</text>
</comment>
<keyword evidence="5 10" id="KW-0997">Cell inner membrane</keyword>
<comment type="subcellular location">
    <subcellularLocation>
        <location evidence="1 10">Cell inner membrane</location>
        <topology evidence="1 10">Single-pass membrane protein</topology>
        <orientation evidence="1 10">Periplasmic side</orientation>
    </subcellularLocation>
</comment>
<proteinExistence type="inferred from homology"/>
<dbReference type="InterPro" id="IPR051045">
    <property type="entry name" value="TonB-dependent_transducer"/>
</dbReference>
<dbReference type="InterPro" id="IPR037682">
    <property type="entry name" value="TonB_C"/>
</dbReference>
<dbReference type="PANTHER" id="PTHR33446:SF14">
    <property type="entry name" value="PROTEIN TONB"/>
    <property type="match status" value="1"/>
</dbReference>
<dbReference type="GO" id="GO:0005886">
    <property type="term" value="C:plasma membrane"/>
    <property type="evidence" value="ECO:0007669"/>
    <property type="project" value="UniProtKB-SubCell"/>
</dbReference>
<evidence type="ECO:0000256" key="5">
    <source>
        <dbReference type="ARBA" id="ARBA00022519"/>
    </source>
</evidence>
<dbReference type="GO" id="GO:0055085">
    <property type="term" value="P:transmembrane transport"/>
    <property type="evidence" value="ECO:0007669"/>
    <property type="project" value="InterPro"/>
</dbReference>
<accession>A0AA37SEA0</accession>
<dbReference type="InterPro" id="IPR006260">
    <property type="entry name" value="TonB/TolA_C"/>
</dbReference>
<comment type="caution">
    <text evidence="12">The sequence shown here is derived from an EMBL/GenBank/DDBJ whole genome shotgun (WGS) entry which is preliminary data.</text>
</comment>